<dbReference type="Gene3D" id="2.30.30.30">
    <property type="match status" value="1"/>
</dbReference>
<reference evidence="2" key="1">
    <citation type="submission" date="2020-05" db="EMBL/GenBank/DDBJ databases">
        <authorList>
            <person name="Zhu T."/>
            <person name="Keshari N."/>
            <person name="Lu X."/>
        </authorList>
    </citation>
    <scope>NUCLEOTIDE SEQUENCE</scope>
    <source>
        <strain evidence="2">NK1-12</strain>
    </source>
</reference>
<name>A0AA96WVX2_9CYAN</name>
<dbReference type="RefSeq" id="WP_316430706.1">
    <property type="nucleotide sequence ID" value="NZ_CP053586.1"/>
</dbReference>
<sequence length="51" mass="5858">MTINLQPGDRVEIIEGRFYGSRAIVQTVTPQGVFVKVPRWVVVQKYQPDQL</sequence>
<gene>
    <name evidence="2" type="ORF">HJG54_19135</name>
</gene>
<dbReference type="Pfam" id="PF00467">
    <property type="entry name" value="KOW"/>
    <property type="match status" value="1"/>
</dbReference>
<dbReference type="AlphaFoldDB" id="A0AA96WVX2"/>
<dbReference type="InterPro" id="IPR014722">
    <property type="entry name" value="Rib_uL2_dom2"/>
</dbReference>
<dbReference type="InterPro" id="IPR008991">
    <property type="entry name" value="Translation_prot_SH3-like_sf"/>
</dbReference>
<protein>
    <recommendedName>
        <fullName evidence="1">KOW domain-containing protein</fullName>
    </recommendedName>
</protein>
<proteinExistence type="predicted"/>
<organism evidence="2">
    <name type="scientific">Leptolyngbya sp. NK1-12</name>
    <dbReference type="NCBI Taxonomy" id="2547451"/>
    <lineage>
        <taxon>Bacteria</taxon>
        <taxon>Bacillati</taxon>
        <taxon>Cyanobacteriota</taxon>
        <taxon>Cyanophyceae</taxon>
        <taxon>Leptolyngbyales</taxon>
        <taxon>Leptolyngbyaceae</taxon>
        <taxon>Leptolyngbya group</taxon>
        <taxon>Leptolyngbya</taxon>
    </lineage>
</organism>
<feature type="domain" description="KOW" evidence="1">
    <location>
        <begin position="7"/>
        <end position="36"/>
    </location>
</feature>
<dbReference type="SUPFAM" id="SSF50104">
    <property type="entry name" value="Translation proteins SH3-like domain"/>
    <property type="match status" value="1"/>
</dbReference>
<accession>A0AA96WVX2</accession>
<dbReference type="EMBL" id="CP053586">
    <property type="protein sequence ID" value="WNZ24747.1"/>
    <property type="molecule type" value="Genomic_DNA"/>
</dbReference>
<evidence type="ECO:0000313" key="2">
    <source>
        <dbReference type="EMBL" id="WNZ24747.1"/>
    </source>
</evidence>
<evidence type="ECO:0000259" key="1">
    <source>
        <dbReference type="Pfam" id="PF00467"/>
    </source>
</evidence>
<dbReference type="InterPro" id="IPR005824">
    <property type="entry name" value="KOW"/>
</dbReference>